<dbReference type="NCBIfam" id="TIGR00262">
    <property type="entry name" value="trpA"/>
    <property type="match status" value="1"/>
</dbReference>
<evidence type="ECO:0000256" key="2">
    <source>
        <dbReference type="ARBA" id="ARBA00004733"/>
    </source>
</evidence>
<dbReference type="Gene3D" id="3.20.20.70">
    <property type="entry name" value="Aldolase class I"/>
    <property type="match status" value="1"/>
</dbReference>
<dbReference type="HAMAP" id="MF_00131">
    <property type="entry name" value="Trp_synth_alpha"/>
    <property type="match status" value="1"/>
</dbReference>
<dbReference type="SUPFAM" id="SSF51366">
    <property type="entry name" value="Ribulose-phoshate binding barrel"/>
    <property type="match status" value="1"/>
</dbReference>
<protein>
    <recommendedName>
        <fullName evidence="9">Tryptophan synthase alpha chain</fullName>
        <ecNumber evidence="9">4.2.1.20</ecNumber>
    </recommendedName>
</protein>
<evidence type="ECO:0000256" key="1">
    <source>
        <dbReference type="ARBA" id="ARBA00003365"/>
    </source>
</evidence>
<dbReference type="Proteomes" id="UP000050911">
    <property type="component" value="Unassembled WGS sequence"/>
</dbReference>
<dbReference type="AlphaFoldDB" id="A0A0R1HTZ5"/>
<dbReference type="InterPro" id="IPR011060">
    <property type="entry name" value="RibuloseP-bd_barrel"/>
</dbReference>
<dbReference type="GO" id="GO:0005829">
    <property type="term" value="C:cytosol"/>
    <property type="evidence" value="ECO:0007669"/>
    <property type="project" value="TreeGrafter"/>
</dbReference>
<evidence type="ECO:0000256" key="6">
    <source>
        <dbReference type="ARBA" id="ARBA00023141"/>
    </source>
</evidence>
<evidence type="ECO:0000313" key="11">
    <source>
        <dbReference type="EMBL" id="KRK46961.1"/>
    </source>
</evidence>
<evidence type="ECO:0000256" key="10">
    <source>
        <dbReference type="RuleBase" id="RU003662"/>
    </source>
</evidence>
<comment type="function">
    <text evidence="1 9">The alpha subunit is responsible for the aldol cleavage of indoleglycerol phosphate to indole and glyceraldehyde 3-phosphate.</text>
</comment>
<evidence type="ECO:0000256" key="5">
    <source>
        <dbReference type="ARBA" id="ARBA00022822"/>
    </source>
</evidence>
<evidence type="ECO:0000256" key="7">
    <source>
        <dbReference type="ARBA" id="ARBA00023239"/>
    </source>
</evidence>
<name>A0A0R1HTZ5_9LACO</name>
<keyword evidence="12" id="KW-1185">Reference proteome</keyword>
<dbReference type="PANTHER" id="PTHR43406:SF1">
    <property type="entry name" value="TRYPTOPHAN SYNTHASE ALPHA CHAIN, CHLOROPLASTIC"/>
    <property type="match status" value="1"/>
</dbReference>
<dbReference type="UniPathway" id="UPA00035">
    <property type="reaction ID" value="UER00044"/>
</dbReference>
<proteinExistence type="inferred from homology"/>
<dbReference type="InterPro" id="IPR002028">
    <property type="entry name" value="Trp_synthase_suA"/>
</dbReference>
<evidence type="ECO:0000313" key="12">
    <source>
        <dbReference type="Proteomes" id="UP000050911"/>
    </source>
</evidence>
<comment type="caution">
    <text evidence="11">The sequence shown here is derived from an EMBL/GenBank/DDBJ whole genome shotgun (WGS) entry which is preliminary data.</text>
</comment>
<keyword evidence="6 9" id="KW-0057">Aromatic amino acid biosynthesis</keyword>
<gene>
    <name evidence="9" type="primary">trpA</name>
    <name evidence="11" type="ORF">FC96_GL000852</name>
</gene>
<dbReference type="FunFam" id="3.20.20.70:FF:000037">
    <property type="entry name" value="Tryptophan synthase alpha chain"/>
    <property type="match status" value="1"/>
</dbReference>
<evidence type="ECO:0000256" key="9">
    <source>
        <dbReference type="HAMAP-Rule" id="MF_00131"/>
    </source>
</evidence>
<evidence type="ECO:0000256" key="4">
    <source>
        <dbReference type="ARBA" id="ARBA00022605"/>
    </source>
</evidence>
<evidence type="ECO:0000256" key="3">
    <source>
        <dbReference type="ARBA" id="ARBA00011270"/>
    </source>
</evidence>
<dbReference type="GO" id="GO:0004834">
    <property type="term" value="F:tryptophan synthase activity"/>
    <property type="evidence" value="ECO:0007669"/>
    <property type="project" value="UniProtKB-UniRule"/>
</dbReference>
<feature type="active site" description="Proton acceptor" evidence="9">
    <location>
        <position position="56"/>
    </location>
</feature>
<dbReference type="EMBL" id="AZCX01000014">
    <property type="protein sequence ID" value="KRK46961.1"/>
    <property type="molecule type" value="Genomic_DNA"/>
</dbReference>
<comment type="pathway">
    <text evidence="2 9">Amino-acid biosynthesis; L-tryptophan biosynthesis; L-tryptophan from chorismate: step 5/5.</text>
</comment>
<dbReference type="PATRIC" id="fig|1302272.5.peg.852"/>
<keyword evidence="4 9" id="KW-0028">Amino-acid biosynthesis</keyword>
<evidence type="ECO:0000256" key="8">
    <source>
        <dbReference type="ARBA" id="ARBA00049047"/>
    </source>
</evidence>
<dbReference type="Pfam" id="PF00290">
    <property type="entry name" value="Trp_syntA"/>
    <property type="match status" value="1"/>
</dbReference>
<dbReference type="InterPro" id="IPR013785">
    <property type="entry name" value="Aldolase_TIM"/>
</dbReference>
<dbReference type="InterPro" id="IPR018204">
    <property type="entry name" value="Trp_synthase_alpha_AS"/>
</dbReference>
<dbReference type="OrthoDB" id="9804578at2"/>
<dbReference type="RefSeq" id="WP_056943171.1">
    <property type="nucleotide sequence ID" value="NZ_AZCX01000014.1"/>
</dbReference>
<organism evidence="11 12">
    <name type="scientific">Secundilactobacillus kimchicus JCM 15530</name>
    <dbReference type="NCBI Taxonomy" id="1302272"/>
    <lineage>
        <taxon>Bacteria</taxon>
        <taxon>Bacillati</taxon>
        <taxon>Bacillota</taxon>
        <taxon>Bacilli</taxon>
        <taxon>Lactobacillales</taxon>
        <taxon>Lactobacillaceae</taxon>
        <taxon>Secundilactobacillus</taxon>
    </lineage>
</organism>
<comment type="subunit">
    <text evidence="3 9">Tetramer of two alpha and two beta chains.</text>
</comment>
<dbReference type="STRING" id="1302272.FC96_GL000852"/>
<comment type="similarity">
    <text evidence="9 10">Belongs to the TrpA family.</text>
</comment>
<comment type="catalytic activity">
    <reaction evidence="8 9">
        <text>(1S,2R)-1-C-(indol-3-yl)glycerol 3-phosphate + L-serine = D-glyceraldehyde 3-phosphate + L-tryptophan + H2O</text>
        <dbReference type="Rhea" id="RHEA:10532"/>
        <dbReference type="ChEBI" id="CHEBI:15377"/>
        <dbReference type="ChEBI" id="CHEBI:33384"/>
        <dbReference type="ChEBI" id="CHEBI:57912"/>
        <dbReference type="ChEBI" id="CHEBI:58866"/>
        <dbReference type="ChEBI" id="CHEBI:59776"/>
        <dbReference type="EC" id="4.2.1.20"/>
    </reaction>
</comment>
<dbReference type="PANTHER" id="PTHR43406">
    <property type="entry name" value="TRYPTOPHAN SYNTHASE, ALPHA CHAIN"/>
    <property type="match status" value="1"/>
</dbReference>
<sequence>MNSQLKPVFTNQKAFIPFVTANDPNFDTTVQNIVALAEGGADIVELGVPFSDPVADGPVIQAADLRALKDDPDLPMDRVFDMVVEARKQTAVPIAFLTYVNIVFQYGYDAFCQRCAELDIRGLVIPDLPFEERDELAPIAERYNVDIIPLITPTSGDRIAKIAGAATGFIYVVSSLGVTGERSQFNNDLTGLIAQIRAVTDVPAAIGFGIHTPEQAAEMANIADGAIVGSACVNIVAEYGTQAPAKLRDYTRQMKAAVSGVAKNPAV</sequence>
<keyword evidence="7 9" id="KW-0456">Lyase</keyword>
<accession>A0A0R1HTZ5</accession>
<keyword evidence="5 9" id="KW-0822">Tryptophan biosynthesis</keyword>
<feature type="active site" description="Proton acceptor" evidence="9">
    <location>
        <position position="45"/>
    </location>
</feature>
<dbReference type="PROSITE" id="PS00167">
    <property type="entry name" value="TRP_SYNTHASE_ALPHA"/>
    <property type="match status" value="1"/>
</dbReference>
<reference evidence="11 12" key="1">
    <citation type="journal article" date="2015" name="Genome Announc.">
        <title>Expanding the biotechnology potential of lactobacilli through comparative genomics of 213 strains and associated genera.</title>
        <authorList>
            <person name="Sun Z."/>
            <person name="Harris H.M."/>
            <person name="McCann A."/>
            <person name="Guo C."/>
            <person name="Argimon S."/>
            <person name="Zhang W."/>
            <person name="Yang X."/>
            <person name="Jeffery I.B."/>
            <person name="Cooney J.C."/>
            <person name="Kagawa T.F."/>
            <person name="Liu W."/>
            <person name="Song Y."/>
            <person name="Salvetti E."/>
            <person name="Wrobel A."/>
            <person name="Rasinkangas P."/>
            <person name="Parkhill J."/>
            <person name="Rea M.C."/>
            <person name="O'Sullivan O."/>
            <person name="Ritari J."/>
            <person name="Douillard F.P."/>
            <person name="Paul Ross R."/>
            <person name="Yang R."/>
            <person name="Briner A.E."/>
            <person name="Felis G.E."/>
            <person name="de Vos W.M."/>
            <person name="Barrangou R."/>
            <person name="Klaenhammer T.R."/>
            <person name="Caufield P.W."/>
            <person name="Cui Y."/>
            <person name="Zhang H."/>
            <person name="O'Toole P.W."/>
        </authorList>
    </citation>
    <scope>NUCLEOTIDE SEQUENCE [LARGE SCALE GENOMIC DNA]</scope>
    <source>
        <strain evidence="11 12">JCM 15530</strain>
    </source>
</reference>
<dbReference type="EC" id="4.2.1.20" evidence="9"/>
<dbReference type="CDD" id="cd04724">
    <property type="entry name" value="Tryptophan_synthase_alpha"/>
    <property type="match status" value="1"/>
</dbReference>